<evidence type="ECO:0000256" key="3">
    <source>
        <dbReference type="ARBA" id="ARBA00022723"/>
    </source>
</evidence>
<dbReference type="GO" id="GO:0046872">
    <property type="term" value="F:metal ion binding"/>
    <property type="evidence" value="ECO:0007669"/>
    <property type="project" value="UniProtKB-UniRule"/>
</dbReference>
<evidence type="ECO:0000313" key="9">
    <source>
        <dbReference type="EMBL" id="AEG44191.1"/>
    </source>
</evidence>
<dbReference type="Gene3D" id="1.10.1370.40">
    <property type="match status" value="1"/>
</dbReference>
<dbReference type="HOGENOM" id="CLU_001805_4_0_11"/>
<dbReference type="AlphaFoldDB" id="F6FTR4"/>
<comment type="cofactor">
    <cofactor evidence="7">
        <name>Zn(2+)</name>
        <dbReference type="ChEBI" id="CHEBI:29105"/>
    </cofactor>
    <text evidence="7">Binds 1 zinc ion.</text>
</comment>
<evidence type="ECO:0000256" key="7">
    <source>
        <dbReference type="RuleBase" id="RU003435"/>
    </source>
</evidence>
<organism evidence="10">
    <name type="scientific">Isoptericola variabilis (strain 225)</name>
    <dbReference type="NCBI Taxonomy" id="743718"/>
    <lineage>
        <taxon>Bacteria</taxon>
        <taxon>Bacillati</taxon>
        <taxon>Actinomycetota</taxon>
        <taxon>Actinomycetes</taxon>
        <taxon>Micrococcales</taxon>
        <taxon>Promicromonosporaceae</taxon>
        <taxon>Isoptericola</taxon>
    </lineage>
</organism>
<keyword evidence="4 7" id="KW-0378">Hydrolase</keyword>
<dbReference type="InterPro" id="IPR034005">
    <property type="entry name" value="M3A_DCP"/>
</dbReference>
<keyword evidence="6 7" id="KW-0482">Metalloprotease</keyword>
<dbReference type="SUPFAM" id="SSF55486">
    <property type="entry name" value="Metalloproteases ('zincins'), catalytic domain"/>
    <property type="match status" value="1"/>
</dbReference>
<dbReference type="GO" id="GO:0004222">
    <property type="term" value="F:metalloendopeptidase activity"/>
    <property type="evidence" value="ECO:0007669"/>
    <property type="project" value="InterPro"/>
</dbReference>
<dbReference type="eggNOG" id="COG0339">
    <property type="taxonomic scope" value="Bacteria"/>
</dbReference>
<dbReference type="InterPro" id="IPR024077">
    <property type="entry name" value="Neurolysin/TOP_dom2"/>
</dbReference>
<dbReference type="Pfam" id="PF01432">
    <property type="entry name" value="Peptidase_M3"/>
    <property type="match status" value="1"/>
</dbReference>
<name>F6FTR4_ISOV2</name>
<dbReference type="CDD" id="cd06456">
    <property type="entry name" value="M3A_DCP"/>
    <property type="match status" value="1"/>
</dbReference>
<dbReference type="InterPro" id="IPR001567">
    <property type="entry name" value="Pept_M3A_M3B_dom"/>
</dbReference>
<keyword evidence="9" id="KW-0121">Carboxypeptidase</keyword>
<accession>F6FTR4</accession>
<dbReference type="EC" id="3.4.15.5" evidence="9"/>
<keyword evidence="3 7" id="KW-0479">Metal-binding</keyword>
<evidence type="ECO:0000256" key="1">
    <source>
        <dbReference type="ARBA" id="ARBA00006040"/>
    </source>
</evidence>
<reference evidence="9 10" key="1">
    <citation type="submission" date="2011-05" db="EMBL/GenBank/DDBJ databases">
        <title>Complete sequence of Isoptericola variabilis 225.</title>
        <authorList>
            <consortium name="US DOE Joint Genome Institute"/>
            <person name="Lucas S."/>
            <person name="Han J."/>
            <person name="Lapidus A."/>
            <person name="Cheng J.-F."/>
            <person name="Goodwin L."/>
            <person name="Pitluck S."/>
            <person name="Peters L."/>
            <person name="Mikhailova N."/>
            <person name="Zeytun A."/>
            <person name="Han C."/>
            <person name="Tapia R."/>
            <person name="Land M."/>
            <person name="Hauser L."/>
            <person name="Kyrpides N."/>
            <person name="Ivanova N."/>
            <person name="Pagani I."/>
            <person name="Siebers A."/>
            <person name="Allgaier M."/>
            <person name="Thelen M."/>
            <person name="Hugenholtz P."/>
            <person name="Gladden J."/>
            <person name="Woyke T."/>
        </authorList>
    </citation>
    <scope>NUCLEOTIDE SEQUENCE [LARGE SCALE GENOMIC DNA]</scope>
    <source>
        <strain evidence="10">225</strain>
    </source>
</reference>
<dbReference type="GO" id="GO:0008241">
    <property type="term" value="F:peptidyl-dipeptidase activity"/>
    <property type="evidence" value="ECO:0007669"/>
    <property type="project" value="UniProtKB-EC"/>
</dbReference>
<dbReference type="Gene3D" id="1.10.1370.10">
    <property type="entry name" value="Neurolysin, domain 3"/>
    <property type="match status" value="1"/>
</dbReference>
<evidence type="ECO:0000256" key="2">
    <source>
        <dbReference type="ARBA" id="ARBA00022670"/>
    </source>
</evidence>
<comment type="similarity">
    <text evidence="1 7">Belongs to the peptidase M3 family.</text>
</comment>
<keyword evidence="5 7" id="KW-0862">Zinc</keyword>
<dbReference type="KEGG" id="iva:Isova_1428"/>
<proteinExistence type="inferred from homology"/>
<evidence type="ECO:0000259" key="8">
    <source>
        <dbReference type="Pfam" id="PF01432"/>
    </source>
</evidence>
<feature type="domain" description="Peptidase M3A/M3B catalytic" evidence="8">
    <location>
        <begin position="238"/>
        <end position="690"/>
    </location>
</feature>
<dbReference type="PANTHER" id="PTHR43660">
    <property type="entry name" value="DIPEPTIDYL CARBOXYPEPTIDASE"/>
    <property type="match status" value="1"/>
</dbReference>
<dbReference type="EMBL" id="CP002810">
    <property type="protein sequence ID" value="AEG44191.1"/>
    <property type="molecule type" value="Genomic_DNA"/>
</dbReference>
<dbReference type="STRING" id="743718.Isova_1428"/>
<evidence type="ECO:0000313" key="10">
    <source>
        <dbReference type="Proteomes" id="UP000009236"/>
    </source>
</evidence>
<dbReference type="GO" id="GO:0005829">
    <property type="term" value="C:cytosol"/>
    <property type="evidence" value="ECO:0007669"/>
    <property type="project" value="TreeGrafter"/>
</dbReference>
<gene>
    <name evidence="9" type="ordered locus">Isova_1428</name>
</gene>
<sequence>MTLDASNPFAAPSSLPYELPDYAAIREEHYEPAVRAGMAEQRREVEAIATDPEPPTVENTLDALERSGRLLSRALHAFFNQVSADATPGLEDVYERLSPELAAHRDAIYMDARLHARVRALADAAEAGELSLEPDTAWLLRTLLKDFRRAGVGLDADRQAELRRLNGRITELEAVFGRKLLAGEKASAVLVTDVAELEGLPEDAIAAAAASAAERGHEGAWLLDLQLPTQQDVVGSLARRDVRERVQRASESRGTHGDENDTRATLLEIARLRAERARLLGYEHHAAYVAEDATAGTTEAVNAMLARLAPAAVANARAEGAELEALLRRTVPDAELRASDWAHLSEAVRKERYALDDALLRPYLELERVVRDGVFEAAHRLYGLSFAERTDLVGYHPDVRVFEVFDSPEPGEPDQGLGLFLADWYTRPSKRGGAWMNNLVDQNRLLGQRPVVVNNLNIVKPPAGEPTLLLWDQVITLFHEFGHALHGLLSDVRYPSQSGTAVPRDFVEYPSQVNEMWAWDPEILRSYAVHHVTGEPMPTEWIDTMLASRQFNEGFSTTEYLAAALLDQAWHQLAPEDVPTSVDDVLAFEAKALAEAGVDYAPVPPRYRTTYFNHVWGSGYSAGYYSYIWSEVLDADTVEWYRENGGLTRANGETFRRRLLARGGSQDPLDSFRDLRGRDADIAPLLARRGLGTVGA</sequence>
<dbReference type="Proteomes" id="UP000009236">
    <property type="component" value="Chromosome"/>
</dbReference>
<evidence type="ECO:0000256" key="6">
    <source>
        <dbReference type="ARBA" id="ARBA00023049"/>
    </source>
</evidence>
<protein>
    <submittedName>
        <fullName evidence="9">Peptidyl-dipeptidase Dcp</fullName>
        <ecNumber evidence="9">3.4.15.5</ecNumber>
    </submittedName>
</protein>
<dbReference type="PANTHER" id="PTHR43660:SF1">
    <property type="entry name" value="DIPEPTIDYL CARBOXYPEPTIDASE"/>
    <property type="match status" value="1"/>
</dbReference>
<dbReference type="GO" id="GO:0006508">
    <property type="term" value="P:proteolysis"/>
    <property type="evidence" value="ECO:0007669"/>
    <property type="project" value="UniProtKB-KW"/>
</dbReference>
<keyword evidence="10" id="KW-1185">Reference proteome</keyword>
<dbReference type="Gene3D" id="3.40.390.10">
    <property type="entry name" value="Collagenase (Catalytic Domain)"/>
    <property type="match status" value="1"/>
</dbReference>
<keyword evidence="2 7" id="KW-0645">Protease</keyword>
<dbReference type="InterPro" id="IPR024079">
    <property type="entry name" value="MetalloPept_cat_dom_sf"/>
</dbReference>
<dbReference type="InterPro" id="IPR045090">
    <property type="entry name" value="Pept_M3A_M3B"/>
</dbReference>
<dbReference type="FunFam" id="3.40.390.10:FF:000009">
    <property type="entry name" value="Oligopeptidase A"/>
    <property type="match status" value="1"/>
</dbReference>
<evidence type="ECO:0000256" key="4">
    <source>
        <dbReference type="ARBA" id="ARBA00022801"/>
    </source>
</evidence>
<dbReference type="GO" id="GO:0004180">
    <property type="term" value="F:carboxypeptidase activity"/>
    <property type="evidence" value="ECO:0007669"/>
    <property type="project" value="UniProtKB-KW"/>
</dbReference>
<evidence type="ECO:0000256" key="5">
    <source>
        <dbReference type="ARBA" id="ARBA00022833"/>
    </source>
</evidence>